<dbReference type="AlphaFoldDB" id="A0A0D1ZRI7"/>
<dbReference type="InterPro" id="IPR050789">
    <property type="entry name" value="Diverse_Enzym_Activities"/>
</dbReference>
<name>A0A0D1ZRI7_EXOME</name>
<dbReference type="HOGENOM" id="CLU_020027_11_1_1"/>
<gene>
    <name evidence="2" type="ORF">PV10_08956</name>
</gene>
<dbReference type="PANTHER" id="PTHR43283:SF3">
    <property type="entry name" value="BETA-LACTAMASE FAMILY PROTEIN (AFU_ORTHOLOGUE AFUA_5G07500)"/>
    <property type="match status" value="1"/>
</dbReference>
<feature type="domain" description="Beta-lactamase-related" evidence="1">
    <location>
        <begin position="8"/>
        <end position="405"/>
    </location>
</feature>
<dbReference type="VEuPathDB" id="FungiDB:PV10_08956"/>
<proteinExistence type="predicted"/>
<dbReference type="OrthoDB" id="428260at2759"/>
<dbReference type="STRING" id="212818.A0A0D1ZRI7"/>
<dbReference type="PANTHER" id="PTHR43283">
    <property type="entry name" value="BETA-LACTAMASE-RELATED"/>
    <property type="match status" value="1"/>
</dbReference>
<protein>
    <recommendedName>
        <fullName evidence="1">Beta-lactamase-related domain-containing protein</fullName>
    </recommendedName>
</protein>
<reference evidence="2 3" key="1">
    <citation type="submission" date="2015-01" db="EMBL/GenBank/DDBJ databases">
        <title>The Genome Sequence of Exophiala mesophila CBS40295.</title>
        <authorList>
            <consortium name="The Broad Institute Genomics Platform"/>
            <person name="Cuomo C."/>
            <person name="de Hoog S."/>
            <person name="Gorbushina A."/>
            <person name="Stielow B."/>
            <person name="Teixiera M."/>
            <person name="Abouelleil A."/>
            <person name="Chapman S.B."/>
            <person name="Priest M."/>
            <person name="Young S.K."/>
            <person name="Wortman J."/>
            <person name="Nusbaum C."/>
            <person name="Birren B."/>
        </authorList>
    </citation>
    <scope>NUCLEOTIDE SEQUENCE [LARGE SCALE GENOMIC DNA]</scope>
    <source>
        <strain evidence="2 3">CBS 40295</strain>
    </source>
</reference>
<keyword evidence="3" id="KW-1185">Reference proteome</keyword>
<dbReference type="InterPro" id="IPR001466">
    <property type="entry name" value="Beta-lactam-related"/>
</dbReference>
<evidence type="ECO:0000313" key="3">
    <source>
        <dbReference type="Proteomes" id="UP000054302"/>
    </source>
</evidence>
<dbReference type="GeneID" id="27326801"/>
<dbReference type="SUPFAM" id="SSF56601">
    <property type="entry name" value="beta-lactamase/transpeptidase-like"/>
    <property type="match status" value="1"/>
</dbReference>
<dbReference type="InterPro" id="IPR012338">
    <property type="entry name" value="Beta-lactam/transpept-like"/>
</dbReference>
<accession>A0A0D1ZRI7</accession>
<sequence length="419" mass="46114">MSLKSKADELISQAVEARRVPAFGAVSLDKSGEVLYEGAFGTTGDMNDGESHPPFTTTTQINIWSMTKLVTSVAVLQLLETGQLGSLDDDAAKYVPDIGKLPVLQGWTSDDEATGDPITRPATKTITIRHLLTHTSGIAYDFSNQDTCRWFAWRQRTQGIPRTSRKQSDISPPLVFEPGTSWAYGYNTDWLGLVVEAITGIDLETYFQQHILGPLGLNQTGQATRIKVQSLAHMRSATDRSLALPPMQVDLTASYGEKDEKENQTWGGAFLVSTLRDYATFLLTILNHGTHPTKHVQILKAETVRDYLFTDQLPLILGPQASKDAGVGAWDTSIAWMCANGVFMPETPKGFSTGLMLNLADRPGARRTHSGAWAGISNQYYWVDPQSGKLGVVAANIFPFMDAETLDLLDRFEKLVYQH</sequence>
<dbReference type="RefSeq" id="XP_016220962.1">
    <property type="nucleotide sequence ID" value="XM_016374051.1"/>
</dbReference>
<evidence type="ECO:0000313" key="2">
    <source>
        <dbReference type="EMBL" id="KIV89388.1"/>
    </source>
</evidence>
<dbReference type="Gene3D" id="3.40.710.10">
    <property type="entry name" value="DD-peptidase/beta-lactamase superfamily"/>
    <property type="match status" value="1"/>
</dbReference>
<dbReference type="Proteomes" id="UP000054302">
    <property type="component" value="Unassembled WGS sequence"/>
</dbReference>
<dbReference type="Pfam" id="PF00144">
    <property type="entry name" value="Beta-lactamase"/>
    <property type="match status" value="1"/>
</dbReference>
<organism evidence="2 3">
    <name type="scientific">Exophiala mesophila</name>
    <name type="common">Black yeast-like fungus</name>
    <dbReference type="NCBI Taxonomy" id="212818"/>
    <lineage>
        <taxon>Eukaryota</taxon>
        <taxon>Fungi</taxon>
        <taxon>Dikarya</taxon>
        <taxon>Ascomycota</taxon>
        <taxon>Pezizomycotina</taxon>
        <taxon>Eurotiomycetes</taxon>
        <taxon>Chaetothyriomycetidae</taxon>
        <taxon>Chaetothyriales</taxon>
        <taxon>Herpotrichiellaceae</taxon>
        <taxon>Exophiala</taxon>
    </lineage>
</organism>
<dbReference type="OMA" id="NLAWWID"/>
<evidence type="ECO:0000259" key="1">
    <source>
        <dbReference type="Pfam" id="PF00144"/>
    </source>
</evidence>
<dbReference type="EMBL" id="KN847525">
    <property type="protein sequence ID" value="KIV89388.1"/>
    <property type="molecule type" value="Genomic_DNA"/>
</dbReference>